<evidence type="ECO:0000313" key="2">
    <source>
        <dbReference type="EMBL" id="CAG8656188.1"/>
    </source>
</evidence>
<gene>
    <name evidence="2" type="ORF">GMARGA_LOCUS9625</name>
</gene>
<sequence length="384" mass="45503">MYSMLTLPRLSSFRGISDGPSRISTSDGHPWMSTQFFKFKLITDDSIDVVAKMFLQNMTPEGQLPIRYDFMSAATRSLPYGREGDREMIMVMKIERVVNLYYLDCFDHANGFDFVHVSVSDLVDERTCVKEAITLRYIYTNRFDTYIEDTTRYRRTLDKLVDHRHIQVTHLLSGWEVTDLSRDNFSSRAITQYYNWDSNHIIILHYGDNSALKMEILFHRFMLKNQKKHSNKYKTIKEIEESSTKELTTDNKMDDKKLQFTTKTNDLFNCITFRMNEMNMLYDTIEDIELQLKELRDLFEVSVNKSKDLVIEFCHSEEDLEKDLESLHKDQLKEEFTLLNTNFKKLHVENNEIRKELNDLDNFYKFEERIIINGDVCCINGVRA</sequence>
<reference evidence="2 3" key="1">
    <citation type="submission" date="2021-06" db="EMBL/GenBank/DDBJ databases">
        <authorList>
            <person name="Kallberg Y."/>
            <person name="Tangrot J."/>
            <person name="Rosling A."/>
        </authorList>
    </citation>
    <scope>NUCLEOTIDE SEQUENCE [LARGE SCALE GENOMIC DNA]</scope>
    <source>
        <strain evidence="2 3">120-4 pot B 10/14</strain>
    </source>
</reference>
<comment type="caution">
    <text evidence="2">The sequence shown here is derived from an EMBL/GenBank/DDBJ whole genome shotgun (WGS) entry which is preliminary data.</text>
</comment>
<evidence type="ECO:0000256" key="1">
    <source>
        <dbReference type="SAM" id="Coils"/>
    </source>
</evidence>
<keyword evidence="3" id="KW-1185">Reference proteome</keyword>
<protein>
    <submittedName>
        <fullName evidence="2">27120_t:CDS:1</fullName>
    </submittedName>
</protein>
<organism evidence="2 3">
    <name type="scientific">Gigaspora margarita</name>
    <dbReference type="NCBI Taxonomy" id="4874"/>
    <lineage>
        <taxon>Eukaryota</taxon>
        <taxon>Fungi</taxon>
        <taxon>Fungi incertae sedis</taxon>
        <taxon>Mucoromycota</taxon>
        <taxon>Glomeromycotina</taxon>
        <taxon>Glomeromycetes</taxon>
        <taxon>Diversisporales</taxon>
        <taxon>Gigasporaceae</taxon>
        <taxon>Gigaspora</taxon>
    </lineage>
</organism>
<proteinExistence type="predicted"/>
<dbReference type="Proteomes" id="UP000789901">
    <property type="component" value="Unassembled WGS sequence"/>
</dbReference>
<feature type="coiled-coil region" evidence="1">
    <location>
        <begin position="278"/>
        <end position="305"/>
    </location>
</feature>
<keyword evidence="1" id="KW-0175">Coiled coil</keyword>
<name>A0ABN7URX7_GIGMA</name>
<evidence type="ECO:0000313" key="3">
    <source>
        <dbReference type="Proteomes" id="UP000789901"/>
    </source>
</evidence>
<accession>A0ABN7URX7</accession>
<dbReference type="EMBL" id="CAJVQB010005222">
    <property type="protein sequence ID" value="CAG8656188.1"/>
    <property type="molecule type" value="Genomic_DNA"/>
</dbReference>